<feature type="domain" description="DOC" evidence="7">
    <location>
        <begin position="11"/>
        <end position="190"/>
    </location>
</feature>
<dbReference type="PANTHER" id="PTHR12936">
    <property type="entry name" value="ANAPHASE-PROMOTING COMPLEX 10"/>
    <property type="match status" value="1"/>
</dbReference>
<dbReference type="FunCoup" id="G7DT42">
    <property type="interactions" value="319"/>
</dbReference>
<reference evidence="8 9" key="2">
    <citation type="journal article" date="2012" name="Open Biol.">
        <title>Characteristics of nucleosomes and linker DNA regions on the genome of the basidiomycete Mixia osmundae revealed by mono- and dinucleosome mapping.</title>
        <authorList>
            <person name="Nishida H."/>
            <person name="Kondo S."/>
            <person name="Matsumoto T."/>
            <person name="Suzuki Y."/>
            <person name="Yoshikawa H."/>
            <person name="Taylor T.D."/>
            <person name="Sugiyama J."/>
        </authorList>
    </citation>
    <scope>NUCLEOTIDE SEQUENCE [LARGE SCALE GENOMIC DNA]</scope>
    <source>
        <strain evidence="9">CBS 9802 / IAM 14324 / JCM 22182 / KY 12970</strain>
    </source>
</reference>
<keyword evidence="9" id="KW-1185">Reference proteome</keyword>
<evidence type="ECO:0000256" key="1">
    <source>
        <dbReference type="ARBA" id="ARBA00006762"/>
    </source>
</evidence>
<dbReference type="GO" id="GO:0070979">
    <property type="term" value="P:protein K11-linked ubiquitination"/>
    <property type="evidence" value="ECO:0007669"/>
    <property type="project" value="TreeGrafter"/>
</dbReference>
<dbReference type="PIRSF" id="PIRSF028841">
    <property type="entry name" value="APC10_sub"/>
    <property type="match status" value="1"/>
</dbReference>
<dbReference type="InterPro" id="IPR016901">
    <property type="entry name" value="APC10/Doc1"/>
</dbReference>
<gene>
    <name evidence="8" type="primary">Mo00567</name>
    <name evidence="8" type="ORF">E5Q_00567</name>
</gene>
<dbReference type="GO" id="GO:0005680">
    <property type="term" value="C:anaphase-promoting complex"/>
    <property type="evidence" value="ECO:0007669"/>
    <property type="project" value="InterPro"/>
</dbReference>
<dbReference type="Gene3D" id="2.60.120.260">
    <property type="entry name" value="Galactose-binding domain-like"/>
    <property type="match status" value="1"/>
</dbReference>
<dbReference type="InterPro" id="IPR004939">
    <property type="entry name" value="APC_su10/DOC_dom"/>
</dbReference>
<dbReference type="SUPFAM" id="SSF49785">
    <property type="entry name" value="Galactose-binding domain-like"/>
    <property type="match status" value="1"/>
</dbReference>
<dbReference type="AlphaFoldDB" id="G7DT42"/>
<dbReference type="OrthoDB" id="24948at2759"/>
<evidence type="ECO:0000256" key="6">
    <source>
        <dbReference type="PIRNR" id="PIRNR028841"/>
    </source>
</evidence>
<evidence type="ECO:0000313" key="8">
    <source>
        <dbReference type="EMBL" id="GAA93921.1"/>
    </source>
</evidence>
<protein>
    <recommendedName>
        <fullName evidence="6">Anaphase-promoting complex subunit 10</fullName>
    </recommendedName>
</protein>
<dbReference type="InParanoid" id="G7DT42"/>
<dbReference type="GO" id="GO:0031145">
    <property type="term" value="P:anaphase-promoting complex-dependent catabolic process"/>
    <property type="evidence" value="ECO:0007669"/>
    <property type="project" value="InterPro"/>
</dbReference>
<comment type="similarity">
    <text evidence="1 6">Belongs to the APC10 family.</text>
</comment>
<evidence type="ECO:0000256" key="2">
    <source>
        <dbReference type="ARBA" id="ARBA00022618"/>
    </source>
</evidence>
<comment type="caution">
    <text evidence="8">The sequence shown here is derived from an EMBL/GenBank/DDBJ whole genome shotgun (WGS) entry which is preliminary data.</text>
</comment>
<dbReference type="InterPro" id="IPR008979">
    <property type="entry name" value="Galactose-bd-like_sf"/>
</dbReference>
<dbReference type="Pfam" id="PF03256">
    <property type="entry name" value="ANAPC10"/>
    <property type="match status" value="1"/>
</dbReference>
<dbReference type="EMBL" id="BABT02000025">
    <property type="protein sequence ID" value="GAA93921.1"/>
    <property type="molecule type" value="Genomic_DNA"/>
</dbReference>
<evidence type="ECO:0000256" key="4">
    <source>
        <dbReference type="ARBA" id="ARBA00022786"/>
    </source>
</evidence>
<dbReference type="PANTHER" id="PTHR12936:SF0">
    <property type="entry name" value="ANAPHASE-PROMOTING COMPLEX SUBUNIT 10"/>
    <property type="match status" value="1"/>
</dbReference>
<organism evidence="8 9">
    <name type="scientific">Mixia osmundae (strain CBS 9802 / IAM 14324 / JCM 22182 / KY 12970)</name>
    <dbReference type="NCBI Taxonomy" id="764103"/>
    <lineage>
        <taxon>Eukaryota</taxon>
        <taxon>Fungi</taxon>
        <taxon>Dikarya</taxon>
        <taxon>Basidiomycota</taxon>
        <taxon>Pucciniomycotina</taxon>
        <taxon>Mixiomycetes</taxon>
        <taxon>Mixiales</taxon>
        <taxon>Mixiaceae</taxon>
        <taxon>Mixia</taxon>
    </lineage>
</organism>
<evidence type="ECO:0000256" key="3">
    <source>
        <dbReference type="ARBA" id="ARBA00022776"/>
    </source>
</evidence>
<evidence type="ECO:0000259" key="7">
    <source>
        <dbReference type="PROSITE" id="PS51284"/>
    </source>
</evidence>
<evidence type="ECO:0000256" key="5">
    <source>
        <dbReference type="ARBA" id="ARBA00023306"/>
    </source>
</evidence>
<dbReference type="HOGENOM" id="CLU_039415_3_1_1"/>
<keyword evidence="3 6" id="KW-0498">Mitosis</keyword>
<dbReference type="STRING" id="764103.G7DT42"/>
<keyword evidence="5 6" id="KW-0131">Cell cycle</keyword>
<evidence type="ECO:0000313" key="9">
    <source>
        <dbReference type="Proteomes" id="UP000009131"/>
    </source>
</evidence>
<sequence>MDDDGQVMTLEISVRPSSDVSDPRSVDDLRHKRDVGRFAQWSVSSAKPGYGVQQLLDPSVETLWQSEGPQPHLINIQFRRRMPITQVSLFVDVNTDDSYTPHRIAIRAGSFSGDLQEIKVVELERPRGWSHLIMGEEDDEEDQDSADADPERGVIRAHYIQLAILANHLNGKDTHVRHIKIFAPRGPDST</sequence>
<comment type="function">
    <text evidence="6">Component of the anaphase promoting complex/cyclosome (APC/C), a cell cycle-regulated E3 ubiquitin-protein ligase complex that controls progression through mitosis and the G1 phase of the cell cycle.</text>
</comment>
<proteinExistence type="inferred from homology"/>
<reference evidence="8 9" key="1">
    <citation type="journal article" date="2011" name="J. Gen. Appl. Microbiol.">
        <title>Draft genome sequencing of the enigmatic basidiomycete Mixia osmundae.</title>
        <authorList>
            <person name="Nishida H."/>
            <person name="Nagatsuka Y."/>
            <person name="Sugiyama J."/>
        </authorList>
    </citation>
    <scope>NUCLEOTIDE SEQUENCE [LARGE SCALE GENOMIC DNA]</scope>
    <source>
        <strain evidence="9">CBS 9802 / IAM 14324 / JCM 22182 / KY 12970</strain>
    </source>
</reference>
<dbReference type="eggNOG" id="KOG3437">
    <property type="taxonomic scope" value="Eukaryota"/>
</dbReference>
<dbReference type="PROSITE" id="PS51284">
    <property type="entry name" value="DOC"/>
    <property type="match status" value="1"/>
</dbReference>
<name>G7DT42_MIXOS</name>
<accession>G7DT42</accession>
<keyword evidence="2 6" id="KW-0132">Cell division</keyword>
<dbReference type="CDD" id="cd08366">
    <property type="entry name" value="APC10"/>
    <property type="match status" value="1"/>
</dbReference>
<dbReference type="GO" id="GO:0051301">
    <property type="term" value="P:cell division"/>
    <property type="evidence" value="ECO:0007669"/>
    <property type="project" value="UniProtKB-KW"/>
</dbReference>
<keyword evidence="4 6" id="KW-0833">Ubl conjugation pathway</keyword>
<dbReference type="Proteomes" id="UP000009131">
    <property type="component" value="Unassembled WGS sequence"/>
</dbReference>
<dbReference type="SMART" id="SM01337">
    <property type="entry name" value="APC10"/>
    <property type="match status" value="1"/>
</dbReference>